<name>A0ABW4BUI5_9LACO</name>
<protein>
    <submittedName>
        <fullName evidence="2">Heavy-metal-associated domain-containing protein</fullName>
    </submittedName>
</protein>
<sequence>MSKKILISGLHCENCPVHIAELIKDVPGVEKQEKDMDKMTLTLTGNMDLEKIQAALSSKPFTVEEIA</sequence>
<dbReference type="EMBL" id="JBHTOI010000033">
    <property type="protein sequence ID" value="MFD1418084.1"/>
    <property type="molecule type" value="Genomic_DNA"/>
</dbReference>
<keyword evidence="3" id="KW-1185">Reference proteome</keyword>
<reference evidence="3" key="1">
    <citation type="journal article" date="2019" name="Int. J. Syst. Evol. Microbiol.">
        <title>The Global Catalogue of Microorganisms (GCM) 10K type strain sequencing project: providing services to taxonomists for standard genome sequencing and annotation.</title>
        <authorList>
            <consortium name="The Broad Institute Genomics Platform"/>
            <consortium name="The Broad Institute Genome Sequencing Center for Infectious Disease"/>
            <person name="Wu L."/>
            <person name="Ma J."/>
        </authorList>
    </citation>
    <scope>NUCLEOTIDE SEQUENCE [LARGE SCALE GENOMIC DNA]</scope>
    <source>
        <strain evidence="3">CCM 8936</strain>
    </source>
</reference>
<dbReference type="CDD" id="cd00371">
    <property type="entry name" value="HMA"/>
    <property type="match status" value="1"/>
</dbReference>
<dbReference type="Proteomes" id="UP001597251">
    <property type="component" value="Unassembled WGS sequence"/>
</dbReference>
<evidence type="ECO:0000313" key="2">
    <source>
        <dbReference type="EMBL" id="MFD1418084.1"/>
    </source>
</evidence>
<dbReference type="Gene3D" id="3.30.70.100">
    <property type="match status" value="1"/>
</dbReference>
<dbReference type="InterPro" id="IPR036163">
    <property type="entry name" value="HMA_dom_sf"/>
</dbReference>
<dbReference type="InterPro" id="IPR006121">
    <property type="entry name" value="HMA_dom"/>
</dbReference>
<gene>
    <name evidence="2" type="ORF">ACFQ42_04955</name>
</gene>
<comment type="caution">
    <text evidence="2">The sequence shown here is derived from an EMBL/GenBank/DDBJ whole genome shotgun (WGS) entry which is preliminary data.</text>
</comment>
<feature type="domain" description="HMA" evidence="1">
    <location>
        <begin position="1"/>
        <end position="64"/>
    </location>
</feature>
<dbReference type="RefSeq" id="WP_125678139.1">
    <property type="nucleotide sequence ID" value="NZ_JBHTOI010000033.1"/>
</dbReference>
<dbReference type="PROSITE" id="PS50846">
    <property type="entry name" value="HMA_2"/>
    <property type="match status" value="1"/>
</dbReference>
<evidence type="ECO:0000259" key="1">
    <source>
        <dbReference type="PROSITE" id="PS50846"/>
    </source>
</evidence>
<dbReference type="SUPFAM" id="SSF55008">
    <property type="entry name" value="HMA, heavy metal-associated domain"/>
    <property type="match status" value="1"/>
</dbReference>
<accession>A0ABW4BUI5</accession>
<proteinExistence type="predicted"/>
<organism evidence="2 3">
    <name type="scientific">Companilactobacillus keshanensis</name>
    <dbReference type="NCBI Taxonomy" id="2486003"/>
    <lineage>
        <taxon>Bacteria</taxon>
        <taxon>Bacillati</taxon>
        <taxon>Bacillota</taxon>
        <taxon>Bacilli</taxon>
        <taxon>Lactobacillales</taxon>
        <taxon>Lactobacillaceae</taxon>
        <taxon>Companilactobacillus</taxon>
    </lineage>
</organism>
<dbReference type="Pfam" id="PF00403">
    <property type="entry name" value="HMA"/>
    <property type="match status" value="1"/>
</dbReference>
<evidence type="ECO:0000313" key="3">
    <source>
        <dbReference type="Proteomes" id="UP001597251"/>
    </source>
</evidence>